<dbReference type="EMBL" id="JAOYFB010000003">
    <property type="protein sequence ID" value="KAK4010902.1"/>
    <property type="molecule type" value="Genomic_DNA"/>
</dbReference>
<comment type="caution">
    <text evidence="1">The sequence shown here is derived from an EMBL/GenBank/DDBJ whole genome shotgun (WGS) entry which is preliminary data.</text>
</comment>
<evidence type="ECO:0000313" key="1">
    <source>
        <dbReference type="EMBL" id="KAK4010902.1"/>
    </source>
</evidence>
<reference evidence="1 2" key="1">
    <citation type="journal article" date="2023" name="Nucleic Acids Res.">
        <title>The hologenome of Daphnia magna reveals possible DNA methylation and microbiome-mediated evolution of the host genome.</title>
        <authorList>
            <person name="Chaturvedi A."/>
            <person name="Li X."/>
            <person name="Dhandapani V."/>
            <person name="Marshall H."/>
            <person name="Kissane S."/>
            <person name="Cuenca-Cambronero M."/>
            <person name="Asole G."/>
            <person name="Calvet F."/>
            <person name="Ruiz-Romero M."/>
            <person name="Marangio P."/>
            <person name="Guigo R."/>
            <person name="Rago D."/>
            <person name="Mirbahai L."/>
            <person name="Eastwood N."/>
            <person name="Colbourne J.K."/>
            <person name="Zhou J."/>
            <person name="Mallon E."/>
            <person name="Orsini L."/>
        </authorList>
    </citation>
    <scope>NUCLEOTIDE SEQUENCE [LARGE SCALE GENOMIC DNA]</scope>
    <source>
        <strain evidence="1">LRV0_1</strain>
    </source>
</reference>
<protein>
    <submittedName>
        <fullName evidence="1">Uncharacterized protein</fullName>
    </submittedName>
</protein>
<organism evidence="1 2">
    <name type="scientific">Daphnia magna</name>
    <dbReference type="NCBI Taxonomy" id="35525"/>
    <lineage>
        <taxon>Eukaryota</taxon>
        <taxon>Metazoa</taxon>
        <taxon>Ecdysozoa</taxon>
        <taxon>Arthropoda</taxon>
        <taxon>Crustacea</taxon>
        <taxon>Branchiopoda</taxon>
        <taxon>Diplostraca</taxon>
        <taxon>Cladocera</taxon>
        <taxon>Anomopoda</taxon>
        <taxon>Daphniidae</taxon>
        <taxon>Daphnia</taxon>
    </lineage>
</organism>
<dbReference type="Proteomes" id="UP001234178">
    <property type="component" value="Unassembled WGS sequence"/>
</dbReference>
<sequence>MYPIWLYQLHSLYGQEGQTDGKRKLDHYRALYIARTLYLLDDVEEKKFYLGRSESNNRFSAGSREP</sequence>
<evidence type="ECO:0000313" key="2">
    <source>
        <dbReference type="Proteomes" id="UP001234178"/>
    </source>
</evidence>
<accession>A0ABQ9ZDC7</accession>
<gene>
    <name evidence="1" type="ORF">OUZ56_020025</name>
</gene>
<name>A0ABQ9ZDC7_9CRUS</name>
<keyword evidence="2" id="KW-1185">Reference proteome</keyword>
<proteinExistence type="predicted"/>